<gene>
    <name evidence="2" type="ORF">K8N75_10915</name>
</gene>
<feature type="transmembrane region" description="Helical" evidence="1">
    <location>
        <begin position="48"/>
        <end position="67"/>
    </location>
</feature>
<proteinExistence type="predicted"/>
<dbReference type="RefSeq" id="WP_223792095.1">
    <property type="nucleotide sequence ID" value="NZ_JAIOUQ010000013.1"/>
</dbReference>
<name>A0A8T5UW97_9EURY</name>
<dbReference type="EMBL" id="JAIOUQ010000013">
    <property type="protein sequence ID" value="MBZ2166547.1"/>
    <property type="molecule type" value="Genomic_DNA"/>
</dbReference>
<dbReference type="Proteomes" id="UP000825933">
    <property type="component" value="Unassembled WGS sequence"/>
</dbReference>
<keyword evidence="1" id="KW-1133">Transmembrane helix</keyword>
<comment type="caution">
    <text evidence="2">The sequence shown here is derived from an EMBL/GenBank/DDBJ whole genome shotgun (WGS) entry which is preliminary data.</text>
</comment>
<keyword evidence="1" id="KW-0472">Membrane</keyword>
<accession>A0A8T5UW97</accession>
<dbReference type="AlphaFoldDB" id="A0A8T5UW97"/>
<organism evidence="2 3">
    <name type="scientific">Methanobacterium spitsbergense</name>
    <dbReference type="NCBI Taxonomy" id="2874285"/>
    <lineage>
        <taxon>Archaea</taxon>
        <taxon>Methanobacteriati</taxon>
        <taxon>Methanobacteriota</taxon>
        <taxon>Methanomada group</taxon>
        <taxon>Methanobacteria</taxon>
        <taxon>Methanobacteriales</taxon>
        <taxon>Methanobacteriaceae</taxon>
        <taxon>Methanobacterium</taxon>
    </lineage>
</organism>
<dbReference type="Pfam" id="PF13197">
    <property type="entry name" value="DUF4013"/>
    <property type="match status" value="1"/>
</dbReference>
<feature type="transmembrane region" description="Helical" evidence="1">
    <location>
        <begin position="220"/>
        <end position="241"/>
    </location>
</feature>
<feature type="transmembrane region" description="Helical" evidence="1">
    <location>
        <begin position="169"/>
        <end position="192"/>
    </location>
</feature>
<protein>
    <submittedName>
        <fullName evidence="2">DUF4013 domain-containing protein</fullName>
    </submittedName>
</protein>
<keyword evidence="1" id="KW-0812">Transmembrane</keyword>
<feature type="transmembrane region" description="Helical" evidence="1">
    <location>
        <begin position="247"/>
        <end position="266"/>
    </location>
</feature>
<dbReference type="InterPro" id="IPR025098">
    <property type="entry name" value="DUF4013"/>
</dbReference>
<evidence type="ECO:0000313" key="3">
    <source>
        <dbReference type="Proteomes" id="UP000825933"/>
    </source>
</evidence>
<evidence type="ECO:0000313" key="2">
    <source>
        <dbReference type="EMBL" id="MBZ2166547.1"/>
    </source>
</evidence>
<keyword evidence="3" id="KW-1185">Reference proteome</keyword>
<evidence type="ECO:0000256" key="1">
    <source>
        <dbReference type="SAM" id="Phobius"/>
    </source>
</evidence>
<feature type="transmembrane region" description="Helical" evidence="1">
    <location>
        <begin position="21"/>
        <end position="42"/>
    </location>
</feature>
<feature type="transmembrane region" description="Helical" evidence="1">
    <location>
        <begin position="96"/>
        <end position="119"/>
    </location>
</feature>
<sequence length="277" mass="31557">MDISGIIKDSLRYPFTDWKNILILGIIVWVSSIIGNAISLGYTSNYVLFPLICVGFITGLFVNGYMFKIIKTSLNEENKPPEFNAWTNMLIDGMKVFLVSIVYLVVPILIIILLILLLFTGFDLSILGMAYTSLESTGINPAVYLVSETLPGIENIIVITLNLFQEYSIIFICILLLIIPIFLVAIAHMAYYEGELRSAFRIKEIIEEISDIGWINLIKWYIVTGIIFLIFMFVSNIIAFIGSFLNFILISTILSLTLIPYFYMFYARTLALFYMME</sequence>
<reference evidence="3" key="1">
    <citation type="journal article" date="2022" name="Microbiol. Resour. Announc.">
        <title>Draft Genome Sequence of a Methanogenic Archaeon from West Spitsbergen Permafrost.</title>
        <authorList>
            <person name="Trubitsyn V."/>
            <person name="Rivkina E."/>
            <person name="Shcherbakova V."/>
        </authorList>
    </citation>
    <scope>NUCLEOTIDE SEQUENCE [LARGE SCALE GENOMIC DNA]</scope>
    <source>
        <strain evidence="3">VT</strain>
    </source>
</reference>